<dbReference type="EMBL" id="VAJM01000015">
    <property type="protein sequence ID" value="TLM88861.1"/>
    <property type="molecule type" value="Genomic_DNA"/>
</dbReference>
<protein>
    <submittedName>
        <fullName evidence="1">Uncharacterized protein</fullName>
    </submittedName>
</protein>
<reference evidence="1 2" key="1">
    <citation type="submission" date="2019-05" db="EMBL/GenBank/DDBJ databases">
        <title>Hymenobacter edaphi sp. nov., isolated from abandoned arsenic-contaminated farmland soil.</title>
        <authorList>
            <person name="Nie L."/>
        </authorList>
    </citation>
    <scope>NUCLEOTIDE SEQUENCE [LARGE SCALE GENOMIC DNA]</scope>
    <source>
        <strain evidence="1 2">1-3-3-8</strain>
    </source>
</reference>
<comment type="caution">
    <text evidence="1">The sequence shown here is derived from an EMBL/GenBank/DDBJ whole genome shotgun (WGS) entry which is preliminary data.</text>
</comment>
<dbReference type="RefSeq" id="WP_138081075.1">
    <property type="nucleotide sequence ID" value="NZ_VAJM01000015.1"/>
</dbReference>
<proteinExistence type="predicted"/>
<accession>A0A5R8WK38</accession>
<gene>
    <name evidence="1" type="ORF">FDY95_22020</name>
</gene>
<keyword evidence="2" id="KW-1185">Reference proteome</keyword>
<evidence type="ECO:0000313" key="1">
    <source>
        <dbReference type="EMBL" id="TLM88861.1"/>
    </source>
</evidence>
<name>A0A5R8WK38_9BACT</name>
<dbReference type="SUPFAM" id="SSF55961">
    <property type="entry name" value="Bet v1-like"/>
    <property type="match status" value="1"/>
</dbReference>
<sequence>MRALQLDQLQYVANFRGIMYEAPEELIDGDLRTVVTSISKAFAIDKEAAFATFADPQEHVKYFEIIKSTTPLIPMEGVLEANQYYVFEHVQEERLPPRMMLIRYTLNPPNSILKEAIADPFNELDPLADKKKGRVEIDFRDLGRNSTEITCRSTFVTNNGPVFVRGFIDHVWLNFYERLMVETGEISKDDMLTGV</sequence>
<dbReference type="AlphaFoldDB" id="A0A5R8WK38"/>
<organism evidence="1 2">
    <name type="scientific">Hymenobacter jeollabukensis</name>
    <dbReference type="NCBI Taxonomy" id="2025313"/>
    <lineage>
        <taxon>Bacteria</taxon>
        <taxon>Pseudomonadati</taxon>
        <taxon>Bacteroidota</taxon>
        <taxon>Cytophagia</taxon>
        <taxon>Cytophagales</taxon>
        <taxon>Hymenobacteraceae</taxon>
        <taxon>Hymenobacter</taxon>
    </lineage>
</organism>
<evidence type="ECO:0000313" key="2">
    <source>
        <dbReference type="Proteomes" id="UP000305517"/>
    </source>
</evidence>
<dbReference type="Proteomes" id="UP000305517">
    <property type="component" value="Unassembled WGS sequence"/>
</dbReference>